<accession>A0ABW3BVC5</accession>
<sequence>MKLQFNKTYSVLTLLLLVTEACIAIFLKTGFIRHTVGDYLVVILMYCFFKSFIKGNHFKIAIIVLAISFIVEFLQLANILKALNLQNSHIAKLILGSTFHVSDLIAYTLGIPSVLILEYQINTFKNND</sequence>
<dbReference type="Proteomes" id="UP001597011">
    <property type="component" value="Unassembled WGS sequence"/>
</dbReference>
<dbReference type="Pfam" id="PF10990">
    <property type="entry name" value="DUF2809"/>
    <property type="match status" value="1"/>
</dbReference>
<feature type="transmembrane region" description="Helical" evidence="1">
    <location>
        <begin position="31"/>
        <end position="49"/>
    </location>
</feature>
<keyword evidence="3" id="KW-1185">Reference proteome</keyword>
<comment type="caution">
    <text evidence="2">The sequence shown here is derived from an EMBL/GenBank/DDBJ whole genome shotgun (WGS) entry which is preliminary data.</text>
</comment>
<reference evidence="3" key="1">
    <citation type="journal article" date="2019" name="Int. J. Syst. Evol. Microbiol.">
        <title>The Global Catalogue of Microorganisms (GCM) 10K type strain sequencing project: providing services to taxonomists for standard genome sequencing and annotation.</title>
        <authorList>
            <consortium name="The Broad Institute Genomics Platform"/>
            <consortium name="The Broad Institute Genome Sequencing Center for Infectious Disease"/>
            <person name="Wu L."/>
            <person name="Ma J."/>
        </authorList>
    </citation>
    <scope>NUCLEOTIDE SEQUENCE [LARGE SCALE GENOMIC DNA]</scope>
    <source>
        <strain evidence="3">CCUG 60529</strain>
    </source>
</reference>
<keyword evidence="1" id="KW-1133">Transmembrane helix</keyword>
<evidence type="ECO:0000313" key="2">
    <source>
        <dbReference type="EMBL" id="MFD0836853.1"/>
    </source>
</evidence>
<dbReference type="InterPro" id="IPR021257">
    <property type="entry name" value="DUF2809"/>
</dbReference>
<proteinExistence type="predicted"/>
<dbReference type="EMBL" id="JBHTIB010000014">
    <property type="protein sequence ID" value="MFD0836853.1"/>
    <property type="molecule type" value="Genomic_DNA"/>
</dbReference>
<evidence type="ECO:0000313" key="3">
    <source>
        <dbReference type="Proteomes" id="UP001597011"/>
    </source>
</evidence>
<feature type="transmembrane region" description="Helical" evidence="1">
    <location>
        <begin position="61"/>
        <end position="84"/>
    </location>
</feature>
<keyword evidence="1" id="KW-0812">Transmembrane</keyword>
<gene>
    <name evidence="2" type="ORF">ACFQ0I_13830</name>
</gene>
<protein>
    <submittedName>
        <fullName evidence="2">DUF2809 domain-containing protein</fullName>
    </submittedName>
</protein>
<organism evidence="2 3">
    <name type="scientific">Mariniflexile aquimaris</name>
    <dbReference type="NCBI Taxonomy" id="881009"/>
    <lineage>
        <taxon>Bacteria</taxon>
        <taxon>Pseudomonadati</taxon>
        <taxon>Bacteroidota</taxon>
        <taxon>Flavobacteriia</taxon>
        <taxon>Flavobacteriales</taxon>
        <taxon>Flavobacteriaceae</taxon>
        <taxon>Mariniflexile</taxon>
    </lineage>
</organism>
<dbReference type="RefSeq" id="WP_379943226.1">
    <property type="nucleotide sequence ID" value="NZ_JBHTIB010000014.1"/>
</dbReference>
<keyword evidence="1" id="KW-0472">Membrane</keyword>
<evidence type="ECO:0000256" key="1">
    <source>
        <dbReference type="SAM" id="Phobius"/>
    </source>
</evidence>
<feature type="transmembrane region" description="Helical" evidence="1">
    <location>
        <begin position="104"/>
        <end position="121"/>
    </location>
</feature>
<name>A0ABW3BVC5_9FLAO</name>